<sequence>MLLEKLLSHPGFLYQIGPSYYYLGKWICSPCTDQEASDCHFMFHMNLDSQEHPEAAYYFLKLRAMCEFALEVPYNPGKIRRDMEEFLARLSPSDLELLTRQFEKFQTAWENYGQETIR</sequence>
<organism evidence="1 2">
    <name type="scientific">Suipraeoptans intestinalis</name>
    <dbReference type="NCBI Taxonomy" id="2606628"/>
    <lineage>
        <taxon>Bacteria</taxon>
        <taxon>Bacillati</taxon>
        <taxon>Bacillota</taxon>
        <taxon>Clostridia</taxon>
        <taxon>Lachnospirales</taxon>
        <taxon>Lachnospiraceae</taxon>
        <taxon>Suipraeoptans</taxon>
    </lineage>
</organism>
<proteinExistence type="predicted"/>
<dbReference type="RefSeq" id="WP_154476123.1">
    <property type="nucleotide sequence ID" value="NZ_VULY01000018.1"/>
</dbReference>
<dbReference type="EMBL" id="VULY01000018">
    <property type="protein sequence ID" value="MSR93259.1"/>
    <property type="molecule type" value="Genomic_DNA"/>
</dbReference>
<comment type="caution">
    <text evidence="1">The sequence shown here is derived from an EMBL/GenBank/DDBJ whole genome shotgun (WGS) entry which is preliminary data.</text>
</comment>
<dbReference type="AlphaFoldDB" id="A0A6N7UYC7"/>
<accession>A0A6N7UYC7</accession>
<keyword evidence="2" id="KW-1185">Reference proteome</keyword>
<gene>
    <name evidence="1" type="ORF">FYJ34_02985</name>
</gene>
<reference evidence="1 2" key="1">
    <citation type="submission" date="2019-08" db="EMBL/GenBank/DDBJ databases">
        <title>In-depth cultivation of the pig gut microbiome towards novel bacterial diversity and tailored functional studies.</title>
        <authorList>
            <person name="Wylensek D."/>
            <person name="Hitch T.C.A."/>
            <person name="Clavel T."/>
        </authorList>
    </citation>
    <scope>NUCLEOTIDE SEQUENCE [LARGE SCALE GENOMIC DNA]</scope>
    <source>
        <strain evidence="1 2">68-1-5</strain>
    </source>
</reference>
<evidence type="ECO:0000313" key="1">
    <source>
        <dbReference type="EMBL" id="MSR93259.1"/>
    </source>
</evidence>
<name>A0A6N7UYC7_9FIRM</name>
<protein>
    <submittedName>
        <fullName evidence="1">Uncharacterized protein</fullName>
    </submittedName>
</protein>
<evidence type="ECO:0000313" key="2">
    <source>
        <dbReference type="Proteomes" id="UP000434409"/>
    </source>
</evidence>
<dbReference type="Proteomes" id="UP000434409">
    <property type="component" value="Unassembled WGS sequence"/>
</dbReference>